<evidence type="ECO:0000256" key="4">
    <source>
        <dbReference type="ARBA" id="ARBA00023015"/>
    </source>
</evidence>
<dbReference type="PIRSF" id="PIRSF009415">
    <property type="entry name" value="Hum_TFIIA_gamma"/>
    <property type="match status" value="1"/>
</dbReference>
<evidence type="ECO:0000313" key="12">
    <source>
        <dbReference type="Proteomes" id="UP000003163"/>
    </source>
</evidence>
<dbReference type="InterPro" id="IPR009083">
    <property type="entry name" value="TFIIA_a-hlx"/>
</dbReference>
<dbReference type="InterPro" id="IPR015872">
    <property type="entry name" value="TFIIA_gsu_N"/>
</dbReference>
<dbReference type="FunCoup" id="J9DVM8">
    <property type="interactions" value="75"/>
</dbReference>
<feature type="domain" description="Transcription initiation factor IIA gamma subunit N-terminal" evidence="9">
    <location>
        <begin position="1"/>
        <end position="46"/>
    </location>
</feature>
<organism evidence="11 12">
    <name type="scientific">Edhazardia aedis (strain USNM 41457)</name>
    <name type="common">Microsporidian parasite</name>
    <dbReference type="NCBI Taxonomy" id="1003232"/>
    <lineage>
        <taxon>Eukaryota</taxon>
        <taxon>Fungi</taxon>
        <taxon>Fungi incertae sedis</taxon>
        <taxon>Microsporidia</taxon>
        <taxon>Edhazardia</taxon>
    </lineage>
</organism>
<dbReference type="PANTHER" id="PTHR10966">
    <property type="entry name" value="TRANSCRIPTION INITIATION FACTOR IIA SUBUNIT 2"/>
    <property type="match status" value="1"/>
</dbReference>
<dbReference type="SUPFAM" id="SSF50784">
    <property type="entry name" value="Transcription factor IIA (TFIIA), beta-barrel domain"/>
    <property type="match status" value="1"/>
</dbReference>
<dbReference type="AlphaFoldDB" id="J9DVM8"/>
<evidence type="ECO:0000256" key="3">
    <source>
        <dbReference type="ARBA" id="ARBA00019928"/>
    </source>
</evidence>
<dbReference type="InterPro" id="IPR009088">
    <property type="entry name" value="TFIIA_b-brl"/>
</dbReference>
<dbReference type="STRING" id="1003232.J9DVM8"/>
<dbReference type="Gene3D" id="2.30.18.10">
    <property type="entry name" value="Transcription factor IIA (TFIIA), beta-barrel domain"/>
    <property type="match status" value="1"/>
</dbReference>
<keyword evidence="6 8" id="KW-0539">Nucleus</keyword>
<comment type="function">
    <text evidence="7">TFIIA is a component of the transcription machinery of RNA polymerase II and plays an important role in transcriptional activation. TFIIA in a complex with TBP mediates transcriptional activity.</text>
</comment>
<dbReference type="VEuPathDB" id="MicrosporidiaDB:EDEG_00612"/>
<dbReference type="InterPro" id="IPR015871">
    <property type="entry name" value="TFIIA_gsu_C"/>
</dbReference>
<dbReference type="GO" id="GO:0005672">
    <property type="term" value="C:transcription factor TFIIA complex"/>
    <property type="evidence" value="ECO:0007669"/>
    <property type="project" value="InterPro"/>
</dbReference>
<proteinExistence type="inferred from homology"/>
<dbReference type="EMBL" id="AFBI03000007">
    <property type="protein sequence ID" value="EJW05342.1"/>
    <property type="molecule type" value="Genomic_DNA"/>
</dbReference>
<comment type="similarity">
    <text evidence="2 8">Belongs to the TFIIA subunit 2 family.</text>
</comment>
<dbReference type="Gene3D" id="1.10.287.190">
    <property type="entry name" value="Transcription factor IIA gamma subunit, alpha-helical domain"/>
    <property type="match status" value="1"/>
</dbReference>
<comment type="subcellular location">
    <subcellularLocation>
        <location evidence="1 8">Nucleus</location>
    </subcellularLocation>
</comment>
<evidence type="ECO:0000256" key="1">
    <source>
        <dbReference type="ARBA" id="ARBA00004123"/>
    </source>
</evidence>
<evidence type="ECO:0000256" key="8">
    <source>
        <dbReference type="PIRNR" id="PIRNR009415"/>
    </source>
</evidence>
<dbReference type="Proteomes" id="UP000003163">
    <property type="component" value="Unassembled WGS sequence"/>
</dbReference>
<evidence type="ECO:0000256" key="6">
    <source>
        <dbReference type="ARBA" id="ARBA00023242"/>
    </source>
</evidence>
<protein>
    <recommendedName>
        <fullName evidence="3 8">Transcription initiation factor IIA subunit 2</fullName>
    </recommendedName>
</protein>
<accession>J9DVM8</accession>
<sequence length="117" mass="13304">MYTFYRKSLVGKALAEALEQKINDNEITAQQARAIMEKFDSVIPNVFQRTVQTNINFKGTVHSYNHVDGVWKFSTTNFVMTVNNELIRSEFVKIVACDADSNIDSGRKRRGRRGAGQ</sequence>
<dbReference type="Pfam" id="PF02268">
    <property type="entry name" value="TFIIA_gamma_N"/>
    <property type="match status" value="1"/>
</dbReference>
<gene>
    <name evidence="11" type="ORF">EDEG_00612</name>
</gene>
<name>J9DVM8_EDHAE</name>
<dbReference type="OrthoDB" id="586585at2759"/>
<evidence type="ECO:0000313" key="11">
    <source>
        <dbReference type="EMBL" id="EJW05342.1"/>
    </source>
</evidence>
<evidence type="ECO:0000259" key="10">
    <source>
        <dbReference type="Pfam" id="PF02751"/>
    </source>
</evidence>
<keyword evidence="5 8" id="KW-0804">Transcription</keyword>
<evidence type="ECO:0000259" key="9">
    <source>
        <dbReference type="Pfam" id="PF02268"/>
    </source>
</evidence>
<dbReference type="Pfam" id="PF02751">
    <property type="entry name" value="TFIIA_gamma_C"/>
    <property type="match status" value="1"/>
</dbReference>
<comment type="caution">
    <text evidence="11">The sequence shown here is derived from an EMBL/GenBank/DDBJ whole genome shotgun (WGS) entry which is preliminary data.</text>
</comment>
<dbReference type="InParanoid" id="J9DVM8"/>
<dbReference type="HOGENOM" id="CLU_112964_4_0_1"/>
<dbReference type="OMA" id="MTTFDKC"/>
<evidence type="ECO:0000256" key="5">
    <source>
        <dbReference type="ARBA" id="ARBA00023163"/>
    </source>
</evidence>
<dbReference type="SUPFAM" id="SSF47396">
    <property type="entry name" value="Transcription factor IIA (TFIIA), alpha-helical domain"/>
    <property type="match status" value="1"/>
</dbReference>
<evidence type="ECO:0000256" key="7">
    <source>
        <dbReference type="ARBA" id="ARBA00024733"/>
    </source>
</evidence>
<feature type="domain" description="Transcription initiation factor IIA gamma subunit C-terminal" evidence="10">
    <location>
        <begin position="58"/>
        <end position="99"/>
    </location>
</feature>
<dbReference type="InterPro" id="IPR003194">
    <property type="entry name" value="TFIIA_gsu"/>
</dbReference>
<reference evidence="11 12" key="1">
    <citation type="submission" date="2011-08" db="EMBL/GenBank/DDBJ databases">
        <authorList>
            <person name="Liu Z.J."/>
            <person name="Shi F.L."/>
            <person name="Lu J.Q."/>
            <person name="Li M."/>
            <person name="Wang Z.L."/>
        </authorList>
    </citation>
    <scope>NUCLEOTIDE SEQUENCE [LARGE SCALE GENOMIC DNA]</scope>
    <source>
        <strain evidence="11 12">USNM 41457</strain>
    </source>
</reference>
<evidence type="ECO:0000256" key="2">
    <source>
        <dbReference type="ARBA" id="ARBA00007675"/>
    </source>
</evidence>
<keyword evidence="4 8" id="KW-0805">Transcription regulation</keyword>
<dbReference type="GO" id="GO:0006367">
    <property type="term" value="P:transcription initiation at RNA polymerase II promoter"/>
    <property type="evidence" value="ECO:0007669"/>
    <property type="project" value="InterPro"/>
</dbReference>
<keyword evidence="12" id="KW-1185">Reference proteome</keyword>
<dbReference type="CDD" id="cd10014">
    <property type="entry name" value="TFIIA_gamma_C"/>
    <property type="match status" value="1"/>
</dbReference>
<reference evidence="12" key="2">
    <citation type="submission" date="2015-07" db="EMBL/GenBank/DDBJ databases">
        <title>Contrasting host-pathogen interactions and genome evolution in two generalist and specialist microsporidian pathogens of mosquitoes.</title>
        <authorList>
            <consortium name="The Broad Institute Genomics Platform"/>
            <consortium name="The Broad Institute Genome Sequencing Center for Infectious Disease"/>
            <person name="Cuomo C.A."/>
            <person name="Sanscrainte N.D."/>
            <person name="Goldberg J.M."/>
            <person name="Heiman D."/>
            <person name="Young S."/>
            <person name="Zeng Q."/>
            <person name="Becnel J.J."/>
            <person name="Birren B.W."/>
        </authorList>
    </citation>
    <scope>NUCLEOTIDE SEQUENCE [LARGE SCALE GENOMIC DNA]</scope>
    <source>
        <strain evidence="12">USNM 41457</strain>
    </source>
</reference>